<protein>
    <submittedName>
        <fullName evidence="2">Uncharacterized protein</fullName>
    </submittedName>
</protein>
<name>A0A6C0JGX2_9ZZZZ</name>
<organism evidence="2">
    <name type="scientific">viral metagenome</name>
    <dbReference type="NCBI Taxonomy" id="1070528"/>
    <lineage>
        <taxon>unclassified sequences</taxon>
        <taxon>metagenomes</taxon>
        <taxon>organismal metagenomes</taxon>
    </lineage>
</organism>
<sequence>MKTPLNVLITAIGYWIAVYGVTQVPNIINNYYLNLVWLTVVIPNVFHMIVGRIPQLAVDRQFFLATSVIALVLTYIMNKLFKKTAEDLKKYGTDKGKTLKTNALLMGMLSIGAIITYFSGIDKSIYSNMGWENGAV</sequence>
<feature type="transmembrane region" description="Helical" evidence="1">
    <location>
        <begin position="31"/>
        <end position="50"/>
    </location>
</feature>
<dbReference type="EMBL" id="MN740385">
    <property type="protein sequence ID" value="QHU03707.1"/>
    <property type="molecule type" value="Genomic_DNA"/>
</dbReference>
<feature type="transmembrane region" description="Helical" evidence="1">
    <location>
        <begin position="62"/>
        <end position="81"/>
    </location>
</feature>
<proteinExistence type="predicted"/>
<evidence type="ECO:0000256" key="1">
    <source>
        <dbReference type="SAM" id="Phobius"/>
    </source>
</evidence>
<evidence type="ECO:0000313" key="2">
    <source>
        <dbReference type="EMBL" id="QHU03707.1"/>
    </source>
</evidence>
<accession>A0A6C0JGX2</accession>
<keyword evidence="1" id="KW-0472">Membrane</keyword>
<feature type="transmembrane region" description="Helical" evidence="1">
    <location>
        <begin position="102"/>
        <end position="121"/>
    </location>
</feature>
<keyword evidence="1" id="KW-1133">Transmembrane helix</keyword>
<feature type="transmembrane region" description="Helical" evidence="1">
    <location>
        <begin position="6"/>
        <end position="24"/>
    </location>
</feature>
<keyword evidence="1" id="KW-0812">Transmembrane</keyword>
<dbReference type="AlphaFoldDB" id="A0A6C0JGX2"/>
<reference evidence="2" key="1">
    <citation type="journal article" date="2020" name="Nature">
        <title>Giant virus diversity and host interactions through global metagenomics.</title>
        <authorList>
            <person name="Schulz F."/>
            <person name="Roux S."/>
            <person name="Paez-Espino D."/>
            <person name="Jungbluth S."/>
            <person name="Walsh D.A."/>
            <person name="Denef V.J."/>
            <person name="McMahon K.D."/>
            <person name="Konstantinidis K.T."/>
            <person name="Eloe-Fadrosh E.A."/>
            <person name="Kyrpides N.C."/>
            <person name="Woyke T."/>
        </authorList>
    </citation>
    <scope>NUCLEOTIDE SEQUENCE</scope>
    <source>
        <strain evidence="2">GVMAG-M-3300027206-1</strain>
    </source>
</reference>